<feature type="non-terminal residue" evidence="1">
    <location>
        <position position="260"/>
    </location>
</feature>
<name>X0VYS0_9ZZZZ</name>
<dbReference type="AlphaFoldDB" id="X0VYS0"/>
<evidence type="ECO:0000313" key="1">
    <source>
        <dbReference type="EMBL" id="GAG17583.1"/>
    </source>
</evidence>
<proteinExistence type="predicted"/>
<comment type="caution">
    <text evidence="1">The sequence shown here is derived from an EMBL/GenBank/DDBJ whole genome shotgun (WGS) entry which is preliminary data.</text>
</comment>
<dbReference type="EMBL" id="BARS01032707">
    <property type="protein sequence ID" value="GAG17583.1"/>
    <property type="molecule type" value="Genomic_DNA"/>
</dbReference>
<reference evidence="1" key="1">
    <citation type="journal article" date="2014" name="Front. Microbiol.">
        <title>High frequency of phylogenetically diverse reductive dehalogenase-homologous genes in deep subseafloor sedimentary metagenomes.</title>
        <authorList>
            <person name="Kawai M."/>
            <person name="Futagami T."/>
            <person name="Toyoda A."/>
            <person name="Takaki Y."/>
            <person name="Nishi S."/>
            <person name="Hori S."/>
            <person name="Arai W."/>
            <person name="Tsubouchi T."/>
            <person name="Morono Y."/>
            <person name="Uchiyama I."/>
            <person name="Ito T."/>
            <person name="Fujiyama A."/>
            <person name="Inagaki F."/>
            <person name="Takami H."/>
        </authorList>
    </citation>
    <scope>NUCLEOTIDE SEQUENCE</scope>
    <source>
        <strain evidence="1">Expedition CK06-06</strain>
    </source>
</reference>
<feature type="non-terminal residue" evidence="1">
    <location>
        <position position="1"/>
    </location>
</feature>
<protein>
    <submittedName>
        <fullName evidence="1">Uncharacterized protein</fullName>
    </submittedName>
</protein>
<gene>
    <name evidence="1" type="ORF">S01H1_50746</name>
</gene>
<accession>X0VYS0</accession>
<organism evidence="1">
    <name type="scientific">marine sediment metagenome</name>
    <dbReference type="NCBI Taxonomy" id="412755"/>
    <lineage>
        <taxon>unclassified sequences</taxon>
        <taxon>metagenomes</taxon>
        <taxon>ecological metagenomes</taxon>
    </lineage>
</organism>
<sequence>ENHVEDIFKDSFVVAPGLNPNLKVYRDAENNLRVRPLRLTTGTQYLDFTVAKEGLDTLEGQLGIKIVEDADVIIHWGEMNNNRKWSESSIDKIKFYVYNGFAREYKSQKDPKDFSDPKPSNERIEGIVSAFKKMHAINDRFPKDPDITIGADPDAIYHPGRAGIYKPDNNMIVWFEDNSIETPELTAVYNTNGNVYAVLIRTRSDATQRDIDHAVFTHGQGFNDLPYESKRSSTETIFDRYGKGDYSRDPLIFNGVNYSS</sequence>